<evidence type="ECO:0000259" key="3">
    <source>
        <dbReference type="PROSITE" id="PS00624"/>
    </source>
</evidence>
<evidence type="ECO:0000313" key="5">
    <source>
        <dbReference type="Proteomes" id="UP000663880"/>
    </source>
</evidence>
<name>A0A821XNY3_9NEOP</name>
<organism evidence="4 5">
    <name type="scientific">Pieris macdunnoughi</name>
    <dbReference type="NCBI Taxonomy" id="345717"/>
    <lineage>
        <taxon>Eukaryota</taxon>
        <taxon>Metazoa</taxon>
        <taxon>Ecdysozoa</taxon>
        <taxon>Arthropoda</taxon>
        <taxon>Hexapoda</taxon>
        <taxon>Insecta</taxon>
        <taxon>Pterygota</taxon>
        <taxon>Neoptera</taxon>
        <taxon>Endopterygota</taxon>
        <taxon>Lepidoptera</taxon>
        <taxon>Glossata</taxon>
        <taxon>Ditrysia</taxon>
        <taxon>Papilionoidea</taxon>
        <taxon>Pieridae</taxon>
        <taxon>Pierinae</taxon>
        <taxon>Pieris</taxon>
    </lineage>
</organism>
<protein>
    <recommendedName>
        <fullName evidence="3">Glucose-methanol-choline oxidoreductase N-terminal domain-containing protein</fullName>
    </recommendedName>
</protein>
<keyword evidence="2" id="KW-0285">Flavoprotein</keyword>
<dbReference type="Gene3D" id="3.50.50.60">
    <property type="entry name" value="FAD/NAD(P)-binding domain"/>
    <property type="match status" value="2"/>
</dbReference>
<dbReference type="InterPro" id="IPR036188">
    <property type="entry name" value="FAD/NAD-bd_sf"/>
</dbReference>
<dbReference type="GO" id="GO:0050660">
    <property type="term" value="F:flavin adenine dinucleotide binding"/>
    <property type="evidence" value="ECO:0007669"/>
    <property type="project" value="InterPro"/>
</dbReference>
<dbReference type="PIRSF" id="PIRSF000137">
    <property type="entry name" value="Alcohol_oxidase"/>
    <property type="match status" value="1"/>
</dbReference>
<dbReference type="PROSITE" id="PS00624">
    <property type="entry name" value="GMC_OXRED_2"/>
    <property type="match status" value="1"/>
</dbReference>
<dbReference type="InterPro" id="IPR007867">
    <property type="entry name" value="GMC_OxRtase_C"/>
</dbReference>
<sequence length="715" mass="79778">MTWVPSDIGPVCASTQANLTACSIGFIYLSLLQQLFGKPVDEQINYEYVINPVLGKISTNNFRREHVWGETNQHYDFIIVGAGSAGCVLANRLSEIKQWRCTSIGITYLTLLAQLFGRSVDDTKSTDDNPFIYPTINNGFEQRTYEESKNIKRNEYDYIIVGAGSAGCVLAHRLSEIKHWSILLLEAGEEEPEVTSIPGVATSLSESNIDWKYKSQPDGRTCLLEKGQVCPWIRGKTMGGSSAINYMVYMRGSSHDYDEWAAEGNHGWSYEEVLPYFDKSINLRDSESLDNNNYHGIGGELNVERFSYLDEPSKILVKGFLDKGLPIVDLGLESKVGVNINLSTSKDGKRQSTNQAFIKPIRDERPNLHIITNAFATKILIHPANKEAYAIQYFKGGKYYNVFANKEVIVSTGAINSPKLLKCSGVGPRDELESLGIPIIADLKVGYNLQDHVTTDALILKFSNPYSTVVSDSELLNEVIKYRNQPEKKSGPLASTTTVNSIAFINTKGSKDAPPNIQLQFDGRRAAEYMSDPTNYMATNILPSSFYDSVGARPLLLKPRSRGSVMLNKTDPIFGPPLIYTGYFQVQEDVNDLVDAMRFVVSLDETESFKKSGASFDKTPVKGCDHNEWGTDDYFKCLLMNYTASIYHPAGTCKMGPEWEEDAVVDPRFKVYGIRRLRVVDASTMRTIVRGNLNAPTIMMAEKASAMIKEDHIIY</sequence>
<evidence type="ECO:0000313" key="4">
    <source>
        <dbReference type="EMBL" id="CAF4941492.1"/>
    </source>
</evidence>
<keyword evidence="2" id="KW-0274">FAD</keyword>
<feature type="domain" description="Glucose-methanol-choline oxidoreductase N-terminal" evidence="3">
    <location>
        <begin position="413"/>
        <end position="427"/>
    </location>
</feature>
<evidence type="ECO:0000256" key="1">
    <source>
        <dbReference type="ARBA" id="ARBA00010790"/>
    </source>
</evidence>
<evidence type="ECO:0000256" key="2">
    <source>
        <dbReference type="PIRSR" id="PIRSR000137-2"/>
    </source>
</evidence>
<comment type="caution">
    <text evidence="4">The sequence shown here is derived from an EMBL/GenBank/DDBJ whole genome shotgun (WGS) entry which is preliminary data.</text>
</comment>
<dbReference type="GO" id="GO:0016614">
    <property type="term" value="F:oxidoreductase activity, acting on CH-OH group of donors"/>
    <property type="evidence" value="ECO:0007669"/>
    <property type="project" value="InterPro"/>
</dbReference>
<gene>
    <name evidence="4" type="ORF">PMACD_LOCUS14765</name>
</gene>
<dbReference type="Gene3D" id="3.30.560.10">
    <property type="entry name" value="Glucose Oxidase, domain 3"/>
    <property type="match status" value="1"/>
</dbReference>
<feature type="binding site" evidence="2">
    <location>
        <begin position="245"/>
        <end position="248"/>
    </location>
    <ligand>
        <name>FAD</name>
        <dbReference type="ChEBI" id="CHEBI:57692"/>
    </ligand>
</feature>
<dbReference type="OrthoDB" id="269227at2759"/>
<dbReference type="InterPro" id="IPR000172">
    <property type="entry name" value="GMC_OxRdtase_N"/>
</dbReference>
<reference evidence="4" key="1">
    <citation type="submission" date="2021-02" db="EMBL/GenBank/DDBJ databases">
        <authorList>
            <person name="Steward A R."/>
        </authorList>
    </citation>
    <scope>NUCLEOTIDE SEQUENCE</scope>
</reference>
<dbReference type="InterPro" id="IPR012132">
    <property type="entry name" value="GMC_OxRdtase"/>
</dbReference>
<dbReference type="AlphaFoldDB" id="A0A821XNY3"/>
<dbReference type="Pfam" id="PF05199">
    <property type="entry name" value="GMC_oxred_C"/>
    <property type="match status" value="1"/>
</dbReference>
<proteinExistence type="inferred from homology"/>
<keyword evidence="5" id="KW-1185">Reference proteome</keyword>
<dbReference type="SUPFAM" id="SSF51905">
    <property type="entry name" value="FAD/NAD(P)-binding domain"/>
    <property type="match status" value="2"/>
</dbReference>
<dbReference type="PANTHER" id="PTHR11552">
    <property type="entry name" value="GLUCOSE-METHANOL-CHOLINE GMC OXIDOREDUCTASE"/>
    <property type="match status" value="1"/>
</dbReference>
<dbReference type="Proteomes" id="UP000663880">
    <property type="component" value="Unassembled WGS sequence"/>
</dbReference>
<comment type="cofactor">
    <cofactor evidence="2">
        <name>FAD</name>
        <dbReference type="ChEBI" id="CHEBI:57692"/>
    </cofactor>
</comment>
<dbReference type="EMBL" id="CAJOBZ010000067">
    <property type="protein sequence ID" value="CAF4941492.1"/>
    <property type="molecule type" value="Genomic_DNA"/>
</dbReference>
<accession>A0A821XNY3</accession>
<dbReference type="SUPFAM" id="SSF54373">
    <property type="entry name" value="FAD-linked reductases, C-terminal domain"/>
    <property type="match status" value="1"/>
</dbReference>
<dbReference type="Pfam" id="PF00732">
    <property type="entry name" value="GMC_oxred_N"/>
    <property type="match status" value="1"/>
</dbReference>
<dbReference type="PANTHER" id="PTHR11552:SF154">
    <property type="entry name" value="FI04917P"/>
    <property type="match status" value="1"/>
</dbReference>
<comment type="similarity">
    <text evidence="1">Belongs to the GMC oxidoreductase family.</text>
</comment>